<comment type="similarity">
    <text evidence="5 10">Belongs to the SHMT family.</text>
</comment>
<dbReference type="GO" id="GO:0004372">
    <property type="term" value="F:glycine hydroxymethyltransferase activity"/>
    <property type="evidence" value="ECO:0007669"/>
    <property type="project" value="UniProtKB-EC"/>
</dbReference>
<evidence type="ECO:0000256" key="10">
    <source>
        <dbReference type="RuleBase" id="RU000585"/>
    </source>
</evidence>
<dbReference type="FunFam" id="3.40.640.10:FF:000097">
    <property type="entry name" value="Serine hydroxymethyltransferase"/>
    <property type="match status" value="1"/>
</dbReference>
<keyword evidence="13" id="KW-1185">Reference proteome</keyword>
<evidence type="ECO:0000256" key="3">
    <source>
        <dbReference type="ARBA" id="ARBA00002224"/>
    </source>
</evidence>
<comment type="cofactor">
    <cofactor evidence="2 9 10">
        <name>pyridoxal 5'-phosphate</name>
        <dbReference type="ChEBI" id="CHEBI:597326"/>
    </cofactor>
</comment>
<dbReference type="InterPro" id="IPR019798">
    <property type="entry name" value="Ser_HO-MeTrfase_PLP_BS"/>
</dbReference>
<evidence type="ECO:0000256" key="7">
    <source>
        <dbReference type="ARBA" id="ARBA00022679"/>
    </source>
</evidence>
<sequence>MSHSNGTSHHVSKDVWASHNKMMQEPLSSNDSEVFSIIKREKHRQTFGLELIASENFTSRAVLEALGSCMNNKYSEGYPGQRYYGTEHVDELERLCQRRALEAYGLDADKWGVNVQPYSGSPANFAVYTAIVEPHGRIMGLDLPDGGHLTHGFMTDKKKISATSIFFESMPYKVDPDTGLINYDRLEENARLFHPRLIIAGTSCYSRNLDYARLRRIADENGAFLLADMAHISGLVAAGVVPSPFEYCDVVSTTTHKTLRGCRSGVIFYRKGGSDNHLILLDLRPNGTDGGRAEKVLEAAAIACNKNTCPGDKSALRPSGLRFGSPALTSRGMVEDDFRKVAEFIHRGIQVTLDIQASLQPKATLKEFKEALAGEGKHQERVAELRGEVEAFAGGFPMPGLEEL</sequence>
<evidence type="ECO:0000256" key="9">
    <source>
        <dbReference type="PIRSR" id="PIRSR000412-50"/>
    </source>
</evidence>
<dbReference type="GO" id="GO:0030170">
    <property type="term" value="F:pyridoxal phosphate binding"/>
    <property type="evidence" value="ECO:0007669"/>
    <property type="project" value="InterPro"/>
</dbReference>
<name>A0AAZ3PC42_ONCTS</name>
<gene>
    <name evidence="12" type="primary">SHMT1</name>
</gene>
<evidence type="ECO:0000313" key="12">
    <source>
        <dbReference type="Ensembl" id="ENSOTSP00005113444.1"/>
    </source>
</evidence>
<evidence type="ECO:0000256" key="1">
    <source>
        <dbReference type="ARBA" id="ARBA00001528"/>
    </source>
</evidence>
<dbReference type="GO" id="GO:0019264">
    <property type="term" value="P:glycine biosynthetic process from serine"/>
    <property type="evidence" value="ECO:0007669"/>
    <property type="project" value="InterPro"/>
</dbReference>
<dbReference type="InterPro" id="IPR015424">
    <property type="entry name" value="PyrdxlP-dep_Trfase"/>
</dbReference>
<evidence type="ECO:0000256" key="6">
    <source>
        <dbReference type="ARBA" id="ARBA00022563"/>
    </source>
</evidence>
<comment type="function">
    <text evidence="3 10">Interconversion of serine and glycine.</text>
</comment>
<keyword evidence="8 9" id="KW-0663">Pyridoxal phosphate</keyword>
<keyword evidence="7 10" id="KW-0808">Transferase</keyword>
<evidence type="ECO:0000256" key="5">
    <source>
        <dbReference type="ARBA" id="ARBA00006376"/>
    </source>
</evidence>
<reference evidence="12" key="3">
    <citation type="submission" date="2025-09" db="UniProtKB">
        <authorList>
            <consortium name="Ensembl"/>
        </authorList>
    </citation>
    <scope>IDENTIFICATION</scope>
</reference>
<reference evidence="12" key="2">
    <citation type="submission" date="2025-08" db="UniProtKB">
        <authorList>
            <consortium name="Ensembl"/>
        </authorList>
    </citation>
    <scope>IDENTIFICATION</scope>
</reference>
<dbReference type="InterPro" id="IPR015422">
    <property type="entry name" value="PyrdxlP-dep_Trfase_small"/>
</dbReference>
<dbReference type="PANTHER" id="PTHR11680:SF59">
    <property type="entry name" value="SERINE HYDROXYMETHYLTRANSFERASE, CYTOSOLIC"/>
    <property type="match status" value="1"/>
</dbReference>
<feature type="domain" description="Serine hydroxymethyltransferase-like" evidence="11">
    <location>
        <begin position="27"/>
        <end position="272"/>
    </location>
</feature>
<dbReference type="GeneTree" id="ENSGT00390000002762"/>
<dbReference type="InterPro" id="IPR049943">
    <property type="entry name" value="Ser_HO-MeTrfase-like"/>
</dbReference>
<dbReference type="PIRSF" id="PIRSF000412">
    <property type="entry name" value="SHMT"/>
    <property type="match status" value="1"/>
</dbReference>
<dbReference type="Proteomes" id="UP000694402">
    <property type="component" value="Unassembled WGS sequence"/>
</dbReference>
<dbReference type="GO" id="GO:0005739">
    <property type="term" value="C:mitochondrion"/>
    <property type="evidence" value="ECO:0007669"/>
    <property type="project" value="TreeGrafter"/>
</dbReference>
<feature type="modified residue" description="N6-(pyridoxal phosphate)lysine" evidence="9">
    <location>
        <position position="257"/>
    </location>
</feature>
<dbReference type="InterPro" id="IPR015421">
    <property type="entry name" value="PyrdxlP-dep_Trfase_major"/>
</dbReference>
<comment type="catalytic activity">
    <reaction evidence="1 10">
        <text>(6R)-5,10-methylene-5,6,7,8-tetrahydrofolate + glycine + H2O = (6S)-5,6,7,8-tetrahydrofolate + L-serine</text>
        <dbReference type="Rhea" id="RHEA:15481"/>
        <dbReference type="ChEBI" id="CHEBI:15377"/>
        <dbReference type="ChEBI" id="CHEBI:15636"/>
        <dbReference type="ChEBI" id="CHEBI:33384"/>
        <dbReference type="ChEBI" id="CHEBI:57305"/>
        <dbReference type="ChEBI" id="CHEBI:57453"/>
        <dbReference type="EC" id="2.1.2.1"/>
    </reaction>
</comment>
<evidence type="ECO:0000259" key="11">
    <source>
        <dbReference type="Pfam" id="PF00464"/>
    </source>
</evidence>
<dbReference type="Gene3D" id="3.40.640.10">
    <property type="entry name" value="Type I PLP-dependent aspartate aminotransferase-like (Major domain)"/>
    <property type="match status" value="1"/>
</dbReference>
<organism evidence="12 13">
    <name type="scientific">Oncorhynchus tshawytscha</name>
    <name type="common">Chinook salmon</name>
    <name type="synonym">Salmo tshawytscha</name>
    <dbReference type="NCBI Taxonomy" id="74940"/>
    <lineage>
        <taxon>Eukaryota</taxon>
        <taxon>Metazoa</taxon>
        <taxon>Chordata</taxon>
        <taxon>Craniata</taxon>
        <taxon>Vertebrata</taxon>
        <taxon>Euteleostomi</taxon>
        <taxon>Actinopterygii</taxon>
        <taxon>Neopterygii</taxon>
        <taxon>Teleostei</taxon>
        <taxon>Protacanthopterygii</taxon>
        <taxon>Salmoniformes</taxon>
        <taxon>Salmonidae</taxon>
        <taxon>Salmoninae</taxon>
        <taxon>Oncorhynchus</taxon>
    </lineage>
</organism>
<evidence type="ECO:0000313" key="13">
    <source>
        <dbReference type="Proteomes" id="UP000694402"/>
    </source>
</evidence>
<dbReference type="Gene3D" id="3.90.1150.10">
    <property type="entry name" value="Aspartate Aminotransferase, domain 1"/>
    <property type="match status" value="2"/>
</dbReference>
<protein>
    <recommendedName>
        <fullName evidence="10">Serine hydroxymethyltransferase</fullName>
        <ecNumber evidence="10">2.1.2.1</ecNumber>
    </recommendedName>
</protein>
<evidence type="ECO:0000256" key="4">
    <source>
        <dbReference type="ARBA" id="ARBA00004777"/>
    </source>
</evidence>
<dbReference type="AlphaFoldDB" id="A0AAZ3PC42"/>
<evidence type="ECO:0000256" key="8">
    <source>
        <dbReference type="ARBA" id="ARBA00022898"/>
    </source>
</evidence>
<comment type="pathway">
    <text evidence="4 10">One-carbon metabolism; tetrahydrofolate interconversion.</text>
</comment>
<dbReference type="GO" id="GO:0005634">
    <property type="term" value="C:nucleus"/>
    <property type="evidence" value="ECO:0007669"/>
    <property type="project" value="TreeGrafter"/>
</dbReference>
<dbReference type="PANTHER" id="PTHR11680">
    <property type="entry name" value="SERINE HYDROXYMETHYLTRANSFERASE"/>
    <property type="match status" value="1"/>
</dbReference>
<reference evidence="13" key="1">
    <citation type="journal article" date="2018" name="PLoS ONE">
        <title>Chinook salmon (Oncorhynchus tshawytscha) genome and transcriptome.</title>
        <authorList>
            <person name="Christensen K.A."/>
            <person name="Leong J.S."/>
            <person name="Sakhrani D."/>
            <person name="Biagi C.A."/>
            <person name="Minkley D.R."/>
            <person name="Withler R.E."/>
            <person name="Rondeau E.B."/>
            <person name="Koop B.F."/>
            <person name="Devlin R.H."/>
        </authorList>
    </citation>
    <scope>NUCLEOTIDE SEQUENCE [LARGE SCALE GENOMIC DNA]</scope>
</reference>
<dbReference type="GO" id="GO:0035999">
    <property type="term" value="P:tetrahydrofolate interconversion"/>
    <property type="evidence" value="ECO:0007669"/>
    <property type="project" value="InterPro"/>
</dbReference>
<dbReference type="Ensembl" id="ENSOTST00005154484.1">
    <property type="protein sequence ID" value="ENSOTSP00005113444.1"/>
    <property type="gene ID" value="ENSOTSG00005056802.1"/>
</dbReference>
<dbReference type="InterPro" id="IPR001085">
    <property type="entry name" value="Ser_HO-MeTrfase"/>
</dbReference>
<evidence type="ECO:0000256" key="2">
    <source>
        <dbReference type="ARBA" id="ARBA00001933"/>
    </source>
</evidence>
<dbReference type="SUPFAM" id="SSF53383">
    <property type="entry name" value="PLP-dependent transferases"/>
    <property type="match status" value="1"/>
</dbReference>
<dbReference type="Pfam" id="PF00464">
    <property type="entry name" value="SHMT"/>
    <property type="match status" value="1"/>
</dbReference>
<dbReference type="PROSITE" id="PS00096">
    <property type="entry name" value="SHMT"/>
    <property type="match status" value="1"/>
</dbReference>
<accession>A0AAZ3PC42</accession>
<proteinExistence type="inferred from homology"/>
<dbReference type="InterPro" id="IPR039429">
    <property type="entry name" value="SHMT-like_dom"/>
</dbReference>
<keyword evidence="6 10" id="KW-0554">One-carbon metabolism</keyword>
<dbReference type="CDD" id="cd00378">
    <property type="entry name" value="SHMT"/>
    <property type="match status" value="1"/>
</dbReference>
<dbReference type="EC" id="2.1.2.1" evidence="10"/>